<feature type="signal peptide" evidence="1">
    <location>
        <begin position="1"/>
        <end position="26"/>
    </location>
</feature>
<dbReference type="PROSITE" id="PS51257">
    <property type="entry name" value="PROKAR_LIPOPROTEIN"/>
    <property type="match status" value="1"/>
</dbReference>
<gene>
    <name evidence="2" type="ORF">ACFQ14_01095</name>
</gene>
<keyword evidence="3" id="KW-1185">Reference proteome</keyword>
<evidence type="ECO:0000256" key="1">
    <source>
        <dbReference type="SAM" id="SignalP"/>
    </source>
</evidence>
<accession>A0ABW3FF17</accession>
<dbReference type="Proteomes" id="UP001597101">
    <property type="component" value="Unassembled WGS sequence"/>
</dbReference>
<feature type="chain" id="PRO_5047541064" evidence="1">
    <location>
        <begin position="27"/>
        <end position="80"/>
    </location>
</feature>
<evidence type="ECO:0000313" key="2">
    <source>
        <dbReference type="EMBL" id="MFD0914997.1"/>
    </source>
</evidence>
<dbReference type="RefSeq" id="WP_377210848.1">
    <property type="nucleotide sequence ID" value="NZ_JBHTJV010000002.1"/>
</dbReference>
<organism evidence="2 3">
    <name type="scientific">Pseudahrensia aquimaris</name>
    <dbReference type="NCBI Taxonomy" id="744461"/>
    <lineage>
        <taxon>Bacteria</taxon>
        <taxon>Pseudomonadati</taxon>
        <taxon>Pseudomonadota</taxon>
        <taxon>Alphaproteobacteria</taxon>
        <taxon>Hyphomicrobiales</taxon>
        <taxon>Ahrensiaceae</taxon>
        <taxon>Pseudahrensia</taxon>
    </lineage>
</organism>
<evidence type="ECO:0000313" key="3">
    <source>
        <dbReference type="Proteomes" id="UP001597101"/>
    </source>
</evidence>
<name>A0ABW3FF17_9HYPH</name>
<comment type="caution">
    <text evidence="2">The sequence shown here is derived from an EMBL/GenBank/DDBJ whole genome shotgun (WGS) entry which is preliminary data.</text>
</comment>
<dbReference type="EMBL" id="JBHTJV010000002">
    <property type="protein sequence ID" value="MFD0914997.1"/>
    <property type="molecule type" value="Genomic_DNA"/>
</dbReference>
<keyword evidence="1" id="KW-0732">Signal</keyword>
<sequence length="80" mass="9005">MWLRFGLAFIAALLALGCFQSGNMVAAAYDLPEGKVAQWVVERAENWHGWMELTGVAGWSEHLAEKSTAIHERLVEQEEF</sequence>
<reference evidence="3" key="1">
    <citation type="journal article" date="2019" name="Int. J. Syst. Evol. Microbiol.">
        <title>The Global Catalogue of Microorganisms (GCM) 10K type strain sequencing project: providing services to taxonomists for standard genome sequencing and annotation.</title>
        <authorList>
            <consortium name="The Broad Institute Genomics Platform"/>
            <consortium name="The Broad Institute Genome Sequencing Center for Infectious Disease"/>
            <person name="Wu L."/>
            <person name="Ma J."/>
        </authorList>
    </citation>
    <scope>NUCLEOTIDE SEQUENCE [LARGE SCALE GENOMIC DNA]</scope>
    <source>
        <strain evidence="3">CCUG 60023</strain>
    </source>
</reference>
<proteinExistence type="predicted"/>
<protein>
    <submittedName>
        <fullName evidence="2">Uncharacterized protein</fullName>
    </submittedName>
</protein>